<comment type="pathway">
    <text evidence="2">Protein modification; protein ubiquitination.</text>
</comment>
<evidence type="ECO:0000256" key="15">
    <source>
        <dbReference type="ARBA" id="ARBA00023157"/>
    </source>
</evidence>
<dbReference type="EC" id="2.3.2.27" evidence="3"/>
<comment type="subcellular location">
    <subcellularLocation>
        <location evidence="17">Endomembrane system</location>
        <topology evidence="17">Single-pass type I membrane protein</topology>
    </subcellularLocation>
    <subcellularLocation>
        <location evidence="18">Protein storage vacuole membrane</location>
    </subcellularLocation>
</comment>
<dbReference type="Pfam" id="PF02225">
    <property type="entry name" value="PA"/>
    <property type="match status" value="1"/>
</dbReference>
<keyword evidence="8" id="KW-0479">Metal-binding</keyword>
<dbReference type="InterPro" id="IPR003137">
    <property type="entry name" value="PA_domain"/>
</dbReference>
<dbReference type="GO" id="GO:0005737">
    <property type="term" value="C:cytoplasm"/>
    <property type="evidence" value="ECO:0000318"/>
    <property type="project" value="GO_Central"/>
</dbReference>
<dbReference type="GO" id="GO:0032586">
    <property type="term" value="C:protein storage vacuole membrane"/>
    <property type="evidence" value="ECO:0007669"/>
    <property type="project" value="UniProtKB-SubCell"/>
</dbReference>
<keyword evidence="15" id="KW-1015">Disulfide bond</keyword>
<dbReference type="SUPFAM" id="SSF52025">
    <property type="entry name" value="PA domain"/>
    <property type="match status" value="1"/>
</dbReference>
<evidence type="ECO:0000256" key="9">
    <source>
        <dbReference type="ARBA" id="ARBA00022729"/>
    </source>
</evidence>
<dbReference type="STRING" id="88036.D8QVB4"/>
<evidence type="ECO:0000256" key="20">
    <source>
        <dbReference type="SAM" id="Phobius"/>
    </source>
</evidence>
<keyword evidence="12" id="KW-0653">Protein transport</keyword>
<dbReference type="KEGG" id="smo:SELMODRAFT_67002"/>
<evidence type="ECO:0000256" key="19">
    <source>
        <dbReference type="PROSITE-ProRule" id="PRU00175"/>
    </source>
</evidence>
<evidence type="ECO:0000256" key="17">
    <source>
        <dbReference type="ARBA" id="ARBA00046288"/>
    </source>
</evidence>
<feature type="transmembrane region" description="Helical" evidence="20">
    <location>
        <begin position="157"/>
        <end position="181"/>
    </location>
</feature>
<evidence type="ECO:0000256" key="16">
    <source>
        <dbReference type="ARBA" id="ARBA00023180"/>
    </source>
</evidence>
<dbReference type="InterPro" id="IPR046450">
    <property type="entry name" value="PA_dom_sf"/>
</dbReference>
<accession>D8QVB4</accession>
<evidence type="ECO:0000256" key="5">
    <source>
        <dbReference type="ARBA" id="ARBA00022554"/>
    </source>
</evidence>
<dbReference type="CDD" id="cd02123">
    <property type="entry name" value="PA_C_RZF_like"/>
    <property type="match status" value="1"/>
</dbReference>
<keyword evidence="5" id="KW-0926">Vacuole</keyword>
<keyword evidence="7 20" id="KW-0812">Transmembrane</keyword>
<gene>
    <name evidence="23" type="ORF">SELMODRAFT_67002</name>
</gene>
<dbReference type="SUPFAM" id="SSF57850">
    <property type="entry name" value="RING/U-box"/>
    <property type="match status" value="1"/>
</dbReference>
<keyword evidence="14 20" id="KW-0472">Membrane</keyword>
<keyword evidence="16" id="KW-0325">Glycoprotein</keyword>
<dbReference type="InterPro" id="IPR044744">
    <property type="entry name" value="ZNRF4/RNF13/RNF167_PA"/>
</dbReference>
<dbReference type="InterPro" id="IPR013083">
    <property type="entry name" value="Znf_RING/FYVE/PHD"/>
</dbReference>
<dbReference type="PANTHER" id="PTHR47168">
    <property type="entry name" value="RING ZINC FINGER DOMAIN SUPERFAMILY PROTEIN-RELATED"/>
    <property type="match status" value="1"/>
</dbReference>
<dbReference type="EMBL" id="GL377567">
    <property type="protein sequence ID" value="EFJ36028.1"/>
    <property type="molecule type" value="Genomic_DNA"/>
</dbReference>
<evidence type="ECO:0000313" key="23">
    <source>
        <dbReference type="EMBL" id="EFJ36028.1"/>
    </source>
</evidence>
<dbReference type="HOGENOM" id="CLU_035275_0_1_1"/>
<dbReference type="GO" id="GO:0006511">
    <property type="term" value="P:ubiquitin-dependent protein catabolic process"/>
    <property type="evidence" value="ECO:0000318"/>
    <property type="project" value="GO_Central"/>
</dbReference>
<dbReference type="Gene3D" id="3.30.40.10">
    <property type="entry name" value="Zinc/RING finger domain, C3HC4 (zinc finger)"/>
    <property type="match status" value="1"/>
</dbReference>
<dbReference type="PANTHER" id="PTHR47168:SF1">
    <property type="entry name" value="OS02G0798600 PROTEIN"/>
    <property type="match status" value="1"/>
</dbReference>
<dbReference type="GO" id="GO:0012505">
    <property type="term" value="C:endomembrane system"/>
    <property type="evidence" value="ECO:0007669"/>
    <property type="project" value="UniProtKB-SubCell"/>
</dbReference>
<dbReference type="InParanoid" id="D8QVB4"/>
<name>D8QVB4_SELML</name>
<dbReference type="Proteomes" id="UP000001514">
    <property type="component" value="Unassembled WGS sequence"/>
</dbReference>
<evidence type="ECO:0000256" key="11">
    <source>
        <dbReference type="ARBA" id="ARBA00022833"/>
    </source>
</evidence>
<evidence type="ECO:0000259" key="22">
    <source>
        <dbReference type="PROSITE" id="PS50089"/>
    </source>
</evidence>
<feature type="signal peptide" evidence="21">
    <location>
        <begin position="1"/>
        <end position="15"/>
    </location>
</feature>
<dbReference type="OMA" id="PCSDWIA"/>
<feature type="chain" id="PRO_5012587546" description="RING-type E3 ubiquitin transferase" evidence="21">
    <location>
        <begin position="16"/>
        <end position="290"/>
    </location>
</feature>
<feature type="non-terminal residue" evidence="23">
    <location>
        <position position="1"/>
    </location>
</feature>
<dbReference type="Pfam" id="PF13639">
    <property type="entry name" value="zf-RING_2"/>
    <property type="match status" value="1"/>
</dbReference>
<dbReference type="Gene3D" id="3.50.30.30">
    <property type="match status" value="1"/>
</dbReference>
<feature type="non-terminal residue" evidence="23">
    <location>
        <position position="290"/>
    </location>
</feature>
<dbReference type="Gramene" id="EFJ36028">
    <property type="protein sequence ID" value="EFJ36028"/>
    <property type="gene ID" value="SELMODRAFT_67002"/>
</dbReference>
<reference evidence="23 24" key="1">
    <citation type="journal article" date="2011" name="Science">
        <title>The Selaginella genome identifies genetic changes associated with the evolution of vascular plants.</title>
        <authorList>
            <person name="Banks J.A."/>
            <person name="Nishiyama T."/>
            <person name="Hasebe M."/>
            <person name="Bowman J.L."/>
            <person name="Gribskov M."/>
            <person name="dePamphilis C."/>
            <person name="Albert V.A."/>
            <person name="Aono N."/>
            <person name="Aoyama T."/>
            <person name="Ambrose B.A."/>
            <person name="Ashton N.W."/>
            <person name="Axtell M.J."/>
            <person name="Barker E."/>
            <person name="Barker M.S."/>
            <person name="Bennetzen J.L."/>
            <person name="Bonawitz N.D."/>
            <person name="Chapple C."/>
            <person name="Cheng C."/>
            <person name="Correa L.G."/>
            <person name="Dacre M."/>
            <person name="DeBarry J."/>
            <person name="Dreyer I."/>
            <person name="Elias M."/>
            <person name="Engstrom E.M."/>
            <person name="Estelle M."/>
            <person name="Feng L."/>
            <person name="Finet C."/>
            <person name="Floyd S.K."/>
            <person name="Frommer W.B."/>
            <person name="Fujita T."/>
            <person name="Gramzow L."/>
            <person name="Gutensohn M."/>
            <person name="Harholt J."/>
            <person name="Hattori M."/>
            <person name="Heyl A."/>
            <person name="Hirai T."/>
            <person name="Hiwatashi Y."/>
            <person name="Ishikawa M."/>
            <person name="Iwata M."/>
            <person name="Karol K.G."/>
            <person name="Koehler B."/>
            <person name="Kolukisaoglu U."/>
            <person name="Kubo M."/>
            <person name="Kurata T."/>
            <person name="Lalonde S."/>
            <person name="Li K."/>
            <person name="Li Y."/>
            <person name="Litt A."/>
            <person name="Lyons E."/>
            <person name="Manning G."/>
            <person name="Maruyama T."/>
            <person name="Michael T.P."/>
            <person name="Mikami K."/>
            <person name="Miyazaki S."/>
            <person name="Morinaga S."/>
            <person name="Murata T."/>
            <person name="Mueller-Roeber B."/>
            <person name="Nelson D.R."/>
            <person name="Obara M."/>
            <person name="Oguri Y."/>
            <person name="Olmstead R.G."/>
            <person name="Onodera N."/>
            <person name="Petersen B.L."/>
            <person name="Pils B."/>
            <person name="Prigge M."/>
            <person name="Rensing S.A."/>
            <person name="Riano-Pachon D.M."/>
            <person name="Roberts A.W."/>
            <person name="Sato Y."/>
            <person name="Scheller H.V."/>
            <person name="Schulz B."/>
            <person name="Schulz C."/>
            <person name="Shakirov E.V."/>
            <person name="Shibagaki N."/>
            <person name="Shinohara N."/>
            <person name="Shippen D.E."/>
            <person name="Soerensen I."/>
            <person name="Sotooka R."/>
            <person name="Sugimoto N."/>
            <person name="Sugita M."/>
            <person name="Sumikawa N."/>
            <person name="Tanurdzic M."/>
            <person name="Theissen G."/>
            <person name="Ulvskov P."/>
            <person name="Wakazuki S."/>
            <person name="Weng J.K."/>
            <person name="Willats W.W."/>
            <person name="Wipf D."/>
            <person name="Wolf P.G."/>
            <person name="Yang L."/>
            <person name="Zimmer A.D."/>
            <person name="Zhu Q."/>
            <person name="Mitros T."/>
            <person name="Hellsten U."/>
            <person name="Loque D."/>
            <person name="Otillar R."/>
            <person name="Salamov A."/>
            <person name="Schmutz J."/>
            <person name="Shapiro H."/>
            <person name="Lindquist E."/>
            <person name="Lucas S."/>
            <person name="Rokhsar D."/>
            <person name="Grigoriev I.V."/>
        </authorList>
    </citation>
    <scope>NUCLEOTIDE SEQUENCE [LARGE SCALE GENOMIC DNA]</scope>
</reference>
<evidence type="ECO:0000256" key="13">
    <source>
        <dbReference type="ARBA" id="ARBA00022989"/>
    </source>
</evidence>
<organism evidence="24">
    <name type="scientific">Selaginella moellendorffii</name>
    <name type="common">Spikemoss</name>
    <dbReference type="NCBI Taxonomy" id="88036"/>
    <lineage>
        <taxon>Eukaryota</taxon>
        <taxon>Viridiplantae</taxon>
        <taxon>Streptophyta</taxon>
        <taxon>Embryophyta</taxon>
        <taxon>Tracheophyta</taxon>
        <taxon>Lycopodiopsida</taxon>
        <taxon>Selaginellales</taxon>
        <taxon>Selaginellaceae</taxon>
        <taxon>Selaginella</taxon>
    </lineage>
</organism>
<evidence type="ECO:0000256" key="10">
    <source>
        <dbReference type="ARBA" id="ARBA00022771"/>
    </source>
</evidence>
<keyword evidence="4" id="KW-0813">Transport</keyword>
<protein>
    <recommendedName>
        <fullName evidence="3">RING-type E3 ubiquitin transferase</fullName>
        <ecNumber evidence="3">2.3.2.27</ecNumber>
    </recommendedName>
</protein>
<keyword evidence="10 19" id="KW-0863">Zinc-finger</keyword>
<dbReference type="PROSITE" id="PS50089">
    <property type="entry name" value="ZF_RING_2"/>
    <property type="match status" value="1"/>
</dbReference>
<keyword evidence="13 20" id="KW-1133">Transmembrane helix</keyword>
<dbReference type="FunFam" id="3.30.40.10:FF:000388">
    <property type="entry name" value="Putative RING zinc finger domain superfamily protein"/>
    <property type="match status" value="1"/>
</dbReference>
<evidence type="ECO:0000256" key="2">
    <source>
        <dbReference type="ARBA" id="ARBA00004906"/>
    </source>
</evidence>
<dbReference type="GO" id="GO:0008270">
    <property type="term" value="F:zinc ion binding"/>
    <property type="evidence" value="ECO:0007669"/>
    <property type="project" value="UniProtKB-KW"/>
</dbReference>
<evidence type="ECO:0000256" key="1">
    <source>
        <dbReference type="ARBA" id="ARBA00000900"/>
    </source>
</evidence>
<dbReference type="FunFam" id="3.50.30.30:FF:000020">
    <property type="entry name" value="Receptor homology region transmembrane domain-and RING domain-containing protein 2"/>
    <property type="match status" value="1"/>
</dbReference>
<dbReference type="InterPro" id="IPR001841">
    <property type="entry name" value="Znf_RING"/>
</dbReference>
<evidence type="ECO:0000256" key="7">
    <source>
        <dbReference type="ARBA" id="ARBA00022692"/>
    </source>
</evidence>
<evidence type="ECO:0000256" key="8">
    <source>
        <dbReference type="ARBA" id="ARBA00022723"/>
    </source>
</evidence>
<dbReference type="eggNOG" id="KOG4628">
    <property type="taxonomic scope" value="Eukaryota"/>
</dbReference>
<dbReference type="InterPro" id="IPR011016">
    <property type="entry name" value="Znf_RING-CH"/>
</dbReference>
<evidence type="ECO:0000256" key="18">
    <source>
        <dbReference type="ARBA" id="ARBA00060484"/>
    </source>
</evidence>
<keyword evidence="11" id="KW-0862">Zinc</keyword>
<dbReference type="CDD" id="cd23118">
    <property type="entry name" value="RING-H2_SIS3"/>
    <property type="match status" value="1"/>
</dbReference>
<evidence type="ECO:0000256" key="14">
    <source>
        <dbReference type="ARBA" id="ARBA00023136"/>
    </source>
</evidence>
<dbReference type="GO" id="GO:0015031">
    <property type="term" value="P:protein transport"/>
    <property type="evidence" value="ECO:0007669"/>
    <property type="project" value="UniProtKB-KW"/>
</dbReference>
<keyword evidence="9 21" id="KW-0732">Signal</keyword>
<sequence>LLLVVLTLVLGRASAMVVLITAKNETLPFPDMEASFAPRVPASGISGLFYEAYPLNACDAIINGPGLLIGSIPVFAIVERGGCKFDEKILNAQDAGFSAVIVYNNEEGHDLISMSGSSDDVHIPAVFVSKSAGETLLEYSKQIGARCYILPAIENTAWSVMAVSFISLLAVTAVLTTFLFVRRYRLRHLGSRLLLLRDSYGMSAREVKALPTVIFKCLGDGQGTSDTCAICLEEYESGEKLRVLPCHHDFHAACVDQWLTTRRPFCPVCKRDAHNKNEEPPPSESTPLLA</sequence>
<feature type="domain" description="RING-type" evidence="22">
    <location>
        <begin position="228"/>
        <end position="270"/>
    </location>
</feature>
<evidence type="ECO:0000256" key="12">
    <source>
        <dbReference type="ARBA" id="ARBA00022927"/>
    </source>
</evidence>
<comment type="catalytic activity">
    <reaction evidence="1">
        <text>S-ubiquitinyl-[E2 ubiquitin-conjugating enzyme]-L-cysteine + [acceptor protein]-L-lysine = [E2 ubiquitin-conjugating enzyme]-L-cysteine + N(6)-ubiquitinyl-[acceptor protein]-L-lysine.</text>
        <dbReference type="EC" id="2.3.2.27"/>
    </reaction>
</comment>
<proteinExistence type="predicted"/>
<evidence type="ECO:0000256" key="3">
    <source>
        <dbReference type="ARBA" id="ARBA00012483"/>
    </source>
</evidence>
<evidence type="ECO:0000256" key="4">
    <source>
        <dbReference type="ARBA" id="ARBA00022448"/>
    </source>
</evidence>
<dbReference type="SMART" id="SM00184">
    <property type="entry name" value="RING"/>
    <property type="match status" value="1"/>
</dbReference>
<evidence type="ECO:0000256" key="6">
    <source>
        <dbReference type="ARBA" id="ARBA00022679"/>
    </source>
</evidence>
<dbReference type="FunCoup" id="D8QVB4">
    <property type="interactions" value="4272"/>
</dbReference>
<keyword evidence="6" id="KW-0808">Transferase</keyword>
<dbReference type="OrthoDB" id="8062037at2759"/>
<evidence type="ECO:0000256" key="21">
    <source>
        <dbReference type="SAM" id="SignalP"/>
    </source>
</evidence>
<dbReference type="InterPro" id="IPR051653">
    <property type="entry name" value="E3_ligase_sorting_rcpt"/>
</dbReference>
<dbReference type="AlphaFoldDB" id="D8QVB4"/>
<dbReference type="SMART" id="SM00744">
    <property type="entry name" value="RINGv"/>
    <property type="match status" value="1"/>
</dbReference>
<dbReference type="GO" id="GO:0061630">
    <property type="term" value="F:ubiquitin protein ligase activity"/>
    <property type="evidence" value="ECO:0000318"/>
    <property type="project" value="GO_Central"/>
</dbReference>
<keyword evidence="24" id="KW-1185">Reference proteome</keyword>
<evidence type="ECO:0000313" key="24">
    <source>
        <dbReference type="Proteomes" id="UP000001514"/>
    </source>
</evidence>